<dbReference type="AlphaFoldDB" id="A0A151CHK3"/>
<proteinExistence type="predicted"/>
<evidence type="ECO:0000256" key="2">
    <source>
        <dbReference type="ARBA" id="ARBA00023054"/>
    </source>
</evidence>
<feature type="transmembrane region" description="Helical" evidence="4">
    <location>
        <begin position="7"/>
        <end position="25"/>
    </location>
</feature>
<comment type="subcellular location">
    <subcellularLocation>
        <location evidence="1">Cell envelope</location>
    </subcellularLocation>
</comment>
<dbReference type="Gene3D" id="2.40.30.170">
    <property type="match status" value="1"/>
</dbReference>
<dbReference type="Proteomes" id="UP000075359">
    <property type="component" value="Unassembled WGS sequence"/>
</dbReference>
<dbReference type="InterPro" id="IPR050465">
    <property type="entry name" value="UPF0194_transport"/>
</dbReference>
<keyword evidence="4" id="KW-0472">Membrane</keyword>
<sequence length="385" mass="42467">MQKVKKYWIGMIAALLVVGAAAMIYQKLHPRILPENLVEGTGRIDGELINLNTKYPGRLEKVFVEDGLVVKKGMIVAVLGNREQEAKKVQIEARIEAEKRMLDARKIKAKIADETIPLALEKAKAGLASSQAALEALQDNILIQEDIYAQAKRDHKRSQFLFKDKSIDAHTFELSRLKLETEQKKLEALRAQLEEAKAAVDLAQANLHEAEASQQELLSIKTEIASKEAGIRALEASKDEVAAMISEMTLKSPVDGYTVEKIANEGEVIGAGMPVATLIDPRSLYLKIFVDTMQNGKIRVGDKAVIFLDAWPDRPIKAKVVRIAQKAEFTPKEVSVRSDRIQRVFAVHLKPIEPDPLLKLGIPAIGVVSLDGQGLPTSLNEIPVL</sequence>
<name>A0A151CHK3_9BACT</name>
<dbReference type="GO" id="GO:0030313">
    <property type="term" value="C:cell envelope"/>
    <property type="evidence" value="ECO:0007669"/>
    <property type="project" value="UniProtKB-SubCell"/>
</dbReference>
<organism evidence="5 6">
    <name type="scientific">Sulfurovum riftiae</name>
    <dbReference type="NCBI Taxonomy" id="1630136"/>
    <lineage>
        <taxon>Bacteria</taxon>
        <taxon>Pseudomonadati</taxon>
        <taxon>Campylobacterota</taxon>
        <taxon>Epsilonproteobacteria</taxon>
        <taxon>Campylobacterales</taxon>
        <taxon>Sulfurovaceae</taxon>
        <taxon>Sulfurovum</taxon>
    </lineage>
</organism>
<evidence type="ECO:0000256" key="4">
    <source>
        <dbReference type="SAM" id="Phobius"/>
    </source>
</evidence>
<dbReference type="OrthoDB" id="9778236at2"/>
<keyword evidence="2 3" id="KW-0175">Coiled coil</keyword>
<dbReference type="EMBL" id="LNKT01000012">
    <property type="protein sequence ID" value="KYJ86743.1"/>
    <property type="molecule type" value="Genomic_DNA"/>
</dbReference>
<evidence type="ECO:0000256" key="3">
    <source>
        <dbReference type="SAM" id="Coils"/>
    </source>
</evidence>
<evidence type="ECO:0000256" key="1">
    <source>
        <dbReference type="ARBA" id="ARBA00004196"/>
    </source>
</evidence>
<gene>
    <name evidence="5" type="ORF">AS592_07910</name>
</gene>
<dbReference type="Gene3D" id="2.40.50.100">
    <property type="match status" value="1"/>
</dbReference>
<keyword evidence="4" id="KW-0812">Transmembrane</keyword>
<accession>A0A151CHK3</accession>
<dbReference type="PANTHER" id="PTHR32347:SF23">
    <property type="entry name" value="BLL5650 PROTEIN"/>
    <property type="match status" value="1"/>
</dbReference>
<keyword evidence="4" id="KW-1133">Transmembrane helix</keyword>
<keyword evidence="6" id="KW-1185">Reference proteome</keyword>
<dbReference type="STRING" id="1630136.AS592_07910"/>
<evidence type="ECO:0000313" key="5">
    <source>
        <dbReference type="EMBL" id="KYJ86743.1"/>
    </source>
</evidence>
<evidence type="ECO:0000313" key="6">
    <source>
        <dbReference type="Proteomes" id="UP000075359"/>
    </source>
</evidence>
<reference evidence="5 6" key="1">
    <citation type="submission" date="2015-11" db="EMBL/GenBank/DDBJ databases">
        <title>Draft genome of Sulfurovum riftiae 1812E, a member of the Epsilonproteobacteria isolated from the tube of the deep-sea hydrothermal vent tubewom Riftia pachyptila.</title>
        <authorList>
            <person name="Vetriani C."/>
            <person name="Giovannelli D."/>
        </authorList>
    </citation>
    <scope>NUCLEOTIDE SEQUENCE [LARGE SCALE GENOMIC DNA]</scope>
    <source>
        <strain evidence="5 6">1812E</strain>
    </source>
</reference>
<comment type="caution">
    <text evidence="5">The sequence shown here is derived from an EMBL/GenBank/DDBJ whole genome shotgun (WGS) entry which is preliminary data.</text>
</comment>
<dbReference type="RefSeq" id="WP_067330039.1">
    <property type="nucleotide sequence ID" value="NZ_LNKT01000012.1"/>
</dbReference>
<feature type="coiled-coil region" evidence="3">
    <location>
        <begin position="81"/>
        <end position="213"/>
    </location>
</feature>
<dbReference type="SUPFAM" id="SSF111369">
    <property type="entry name" value="HlyD-like secretion proteins"/>
    <property type="match status" value="1"/>
</dbReference>
<protein>
    <submittedName>
        <fullName evidence="5">Secretion protein HlyD</fullName>
    </submittedName>
</protein>
<dbReference type="PANTHER" id="PTHR32347">
    <property type="entry name" value="EFFLUX SYSTEM COMPONENT YKNX-RELATED"/>
    <property type="match status" value="1"/>
</dbReference>